<dbReference type="InterPro" id="IPR036388">
    <property type="entry name" value="WH-like_DNA-bd_sf"/>
</dbReference>
<gene>
    <name evidence="1" type="ORF">EDM22_14870</name>
</gene>
<comment type="caution">
    <text evidence="1">The sequence shown here is derived from an EMBL/GenBank/DDBJ whole genome shotgun (WGS) entry which is preliminary data.</text>
</comment>
<name>A0A3M8A505_9MICO</name>
<dbReference type="Gene3D" id="1.10.10.10">
    <property type="entry name" value="Winged helix-like DNA-binding domain superfamily/Winged helix DNA-binding domain"/>
    <property type="match status" value="1"/>
</dbReference>
<dbReference type="Proteomes" id="UP000275048">
    <property type="component" value="Unassembled WGS sequence"/>
</dbReference>
<keyword evidence="2" id="KW-1185">Reference proteome</keyword>
<dbReference type="Pfam" id="PF12840">
    <property type="entry name" value="HTH_20"/>
    <property type="match status" value="1"/>
</dbReference>
<dbReference type="SUPFAM" id="SSF46785">
    <property type="entry name" value="Winged helix' DNA-binding domain"/>
    <property type="match status" value="1"/>
</dbReference>
<evidence type="ECO:0000313" key="1">
    <source>
        <dbReference type="EMBL" id="RNB46071.1"/>
    </source>
</evidence>
<dbReference type="CDD" id="cd00090">
    <property type="entry name" value="HTH_ARSR"/>
    <property type="match status" value="1"/>
</dbReference>
<dbReference type="EMBL" id="RHHB01000038">
    <property type="protein sequence ID" value="RNB46071.1"/>
    <property type="molecule type" value="Genomic_DNA"/>
</dbReference>
<reference evidence="1 2" key="1">
    <citation type="submission" date="2018-10" db="EMBL/GenBank/DDBJ databases">
        <title>Isolation, diversity and antibacterial activity of antinobacteria from the wheat rhizosphere soil.</title>
        <authorList>
            <person name="Sun T."/>
        </authorList>
    </citation>
    <scope>NUCLEOTIDE SEQUENCE [LARGE SCALE GENOMIC DNA]</scope>
    <source>
        <strain evidence="1 2">SJ-23</strain>
    </source>
</reference>
<dbReference type="AlphaFoldDB" id="A0A3M8A505"/>
<organism evidence="1 2">
    <name type="scientific">Agromyces tardus</name>
    <dbReference type="NCBI Taxonomy" id="2583849"/>
    <lineage>
        <taxon>Bacteria</taxon>
        <taxon>Bacillati</taxon>
        <taxon>Actinomycetota</taxon>
        <taxon>Actinomycetes</taxon>
        <taxon>Micrococcales</taxon>
        <taxon>Microbacteriaceae</taxon>
        <taxon>Agromyces</taxon>
    </lineage>
</organism>
<accession>A0A3M8A505</accession>
<dbReference type="InterPro" id="IPR011991">
    <property type="entry name" value="ArsR-like_HTH"/>
</dbReference>
<dbReference type="OrthoDB" id="3399802at2"/>
<evidence type="ECO:0000313" key="2">
    <source>
        <dbReference type="Proteomes" id="UP000275048"/>
    </source>
</evidence>
<sequence length="243" mass="25792">MSRVIDFRSERHVASDDDLDFERGVSAVSALADPLRRRVYDLVARSGEPLGHDAVAAALGVPRSTAAFHLTRLAAEGLLDVESRRLGERTGPGQGRPAKVYRRAERDTAVELPRRRYELAGHVMAEAIASAGPERETVLDALRAAAANAGARLAESADDLTDALDRAGMEPVADGDDVVLGVCPFHALAVDNRDVVCALNHSLVCGMAEGLGEDSARVQLDPGAGRCYVRIHGAATAIQRIPS</sequence>
<protein>
    <submittedName>
        <fullName evidence="1">GntR family transcriptional regulator</fullName>
    </submittedName>
</protein>
<proteinExistence type="predicted"/>
<dbReference type="InterPro" id="IPR036390">
    <property type="entry name" value="WH_DNA-bd_sf"/>
</dbReference>